<keyword evidence="2" id="KW-0238">DNA-binding</keyword>
<evidence type="ECO:0000259" key="6">
    <source>
        <dbReference type="PROSITE" id="PS50110"/>
    </source>
</evidence>
<dbReference type="GO" id="GO:0006355">
    <property type="term" value="P:regulation of DNA-templated transcription"/>
    <property type="evidence" value="ECO:0007669"/>
    <property type="project" value="InterPro"/>
</dbReference>
<dbReference type="InterPro" id="IPR001789">
    <property type="entry name" value="Sig_transdc_resp-reg_receiver"/>
</dbReference>
<keyword evidence="8" id="KW-1185">Reference proteome</keyword>
<dbReference type="CDD" id="cd06170">
    <property type="entry name" value="LuxR_C_like"/>
    <property type="match status" value="1"/>
</dbReference>
<dbReference type="SUPFAM" id="SSF46894">
    <property type="entry name" value="C-terminal effector domain of the bipartite response regulators"/>
    <property type="match status" value="1"/>
</dbReference>
<dbReference type="GO" id="GO:0000160">
    <property type="term" value="P:phosphorelay signal transduction system"/>
    <property type="evidence" value="ECO:0007669"/>
    <property type="project" value="InterPro"/>
</dbReference>
<protein>
    <submittedName>
        <fullName evidence="7">Response regulator protein TmoT</fullName>
    </submittedName>
</protein>
<evidence type="ECO:0000256" key="2">
    <source>
        <dbReference type="ARBA" id="ARBA00023125"/>
    </source>
</evidence>
<dbReference type="GO" id="GO:0003677">
    <property type="term" value="F:DNA binding"/>
    <property type="evidence" value="ECO:0007669"/>
    <property type="project" value="UniProtKB-KW"/>
</dbReference>
<keyword evidence="4" id="KW-0597">Phosphoprotein</keyword>
<evidence type="ECO:0000313" key="8">
    <source>
        <dbReference type="Proteomes" id="UP000494119"/>
    </source>
</evidence>
<dbReference type="AlphaFoldDB" id="A0A6J5G0S6"/>
<dbReference type="Gene3D" id="1.10.10.10">
    <property type="entry name" value="Winged helix-like DNA-binding domain superfamily/Winged helix DNA-binding domain"/>
    <property type="match status" value="1"/>
</dbReference>
<dbReference type="Pfam" id="PF00196">
    <property type="entry name" value="GerE"/>
    <property type="match status" value="1"/>
</dbReference>
<dbReference type="EMBL" id="CADIKL010000010">
    <property type="protein sequence ID" value="CAB3787799.1"/>
    <property type="molecule type" value="Genomic_DNA"/>
</dbReference>
<accession>A0A6J5G0S6</accession>
<dbReference type="SMART" id="SM00421">
    <property type="entry name" value="HTH_LUXR"/>
    <property type="match status" value="1"/>
</dbReference>
<evidence type="ECO:0000256" key="3">
    <source>
        <dbReference type="ARBA" id="ARBA00023163"/>
    </source>
</evidence>
<feature type="modified residue" description="4-aspartylphosphate" evidence="4">
    <location>
        <position position="69"/>
    </location>
</feature>
<evidence type="ECO:0000256" key="1">
    <source>
        <dbReference type="ARBA" id="ARBA00023015"/>
    </source>
</evidence>
<dbReference type="SUPFAM" id="SSF52172">
    <property type="entry name" value="CheY-like"/>
    <property type="match status" value="1"/>
</dbReference>
<proteinExistence type="predicted"/>
<gene>
    <name evidence="7" type="primary">tmoT_1</name>
    <name evidence="7" type="ORF">LMG28688_02543</name>
</gene>
<dbReference type="Gene3D" id="3.40.50.2300">
    <property type="match status" value="1"/>
</dbReference>
<sequence length="216" mass="23612">MKSVRRTILERAVIEPKNTVIHVVDDDASMRVALRRLLHGAGYDVRDYASAGEYLVSEPDARSGCILLDLELGGPSGLELQQALLRHPRALPVVFMSAYSDVPRTVKAMKAGAVDFLLKPFDRRTLFDALDAALHGPANEMPPPVEQPCVDLGDREKAVLRGIVGGLRNKQIAAQLGLSERTIKSCRAGLMQKFEATSLAELLRRAESAVSMPLMQ</sequence>
<evidence type="ECO:0000259" key="5">
    <source>
        <dbReference type="PROSITE" id="PS50043"/>
    </source>
</evidence>
<dbReference type="PANTHER" id="PTHR44688:SF16">
    <property type="entry name" value="DNA-BINDING TRANSCRIPTIONAL ACTIVATOR DEVR_DOSR"/>
    <property type="match status" value="1"/>
</dbReference>
<name>A0A6J5G0S6_9BURK</name>
<reference evidence="7 8" key="1">
    <citation type="submission" date="2020-04" db="EMBL/GenBank/DDBJ databases">
        <authorList>
            <person name="De Canck E."/>
        </authorList>
    </citation>
    <scope>NUCLEOTIDE SEQUENCE [LARGE SCALE GENOMIC DNA]</scope>
    <source>
        <strain evidence="7 8">LMG 28688</strain>
    </source>
</reference>
<feature type="domain" description="HTH luxR-type" evidence="5">
    <location>
        <begin position="145"/>
        <end position="210"/>
    </location>
</feature>
<dbReference type="Pfam" id="PF00072">
    <property type="entry name" value="Response_reg"/>
    <property type="match status" value="1"/>
</dbReference>
<dbReference type="InterPro" id="IPR000792">
    <property type="entry name" value="Tscrpt_reg_LuxR_C"/>
</dbReference>
<dbReference type="PANTHER" id="PTHR44688">
    <property type="entry name" value="DNA-BINDING TRANSCRIPTIONAL ACTIVATOR DEVR_DOSR"/>
    <property type="match status" value="1"/>
</dbReference>
<feature type="domain" description="Response regulatory" evidence="6">
    <location>
        <begin position="20"/>
        <end position="134"/>
    </location>
</feature>
<dbReference type="PRINTS" id="PR00038">
    <property type="entry name" value="HTHLUXR"/>
</dbReference>
<evidence type="ECO:0000313" key="7">
    <source>
        <dbReference type="EMBL" id="CAB3787799.1"/>
    </source>
</evidence>
<keyword evidence="3" id="KW-0804">Transcription</keyword>
<organism evidence="7 8">
    <name type="scientific">Paraburkholderia caffeinitolerans</name>
    <dbReference type="NCBI Taxonomy" id="1723730"/>
    <lineage>
        <taxon>Bacteria</taxon>
        <taxon>Pseudomonadati</taxon>
        <taxon>Pseudomonadota</taxon>
        <taxon>Betaproteobacteria</taxon>
        <taxon>Burkholderiales</taxon>
        <taxon>Burkholderiaceae</taxon>
        <taxon>Paraburkholderia</taxon>
    </lineage>
</organism>
<dbReference type="InterPro" id="IPR011006">
    <property type="entry name" value="CheY-like_superfamily"/>
</dbReference>
<dbReference type="SMART" id="SM00448">
    <property type="entry name" value="REC"/>
    <property type="match status" value="1"/>
</dbReference>
<dbReference type="PROSITE" id="PS50043">
    <property type="entry name" value="HTH_LUXR_2"/>
    <property type="match status" value="1"/>
</dbReference>
<evidence type="ECO:0000256" key="4">
    <source>
        <dbReference type="PROSITE-ProRule" id="PRU00169"/>
    </source>
</evidence>
<keyword evidence="1" id="KW-0805">Transcription regulation</keyword>
<dbReference type="InterPro" id="IPR016032">
    <property type="entry name" value="Sig_transdc_resp-reg_C-effctor"/>
</dbReference>
<dbReference type="InterPro" id="IPR036388">
    <property type="entry name" value="WH-like_DNA-bd_sf"/>
</dbReference>
<dbReference type="PROSITE" id="PS50110">
    <property type="entry name" value="RESPONSE_REGULATORY"/>
    <property type="match status" value="1"/>
</dbReference>
<dbReference type="Proteomes" id="UP000494119">
    <property type="component" value="Unassembled WGS sequence"/>
</dbReference>